<organism evidence="10 11">
    <name type="scientific">Nocardioides daphniae</name>
    <dbReference type="NCBI Taxonomy" id="402297"/>
    <lineage>
        <taxon>Bacteria</taxon>
        <taxon>Bacillati</taxon>
        <taxon>Actinomycetota</taxon>
        <taxon>Actinomycetes</taxon>
        <taxon>Propionibacteriales</taxon>
        <taxon>Nocardioidaceae</taxon>
        <taxon>Nocardioides</taxon>
    </lineage>
</organism>
<evidence type="ECO:0000313" key="10">
    <source>
        <dbReference type="EMBL" id="GGD21872.1"/>
    </source>
</evidence>
<dbReference type="Pfam" id="PF00528">
    <property type="entry name" value="BPD_transp_1"/>
    <property type="match status" value="1"/>
</dbReference>
<dbReference type="Proteomes" id="UP000630594">
    <property type="component" value="Unassembled WGS sequence"/>
</dbReference>
<name>A0ABQ1QB98_9ACTN</name>
<feature type="transmembrane region" description="Helical" evidence="8">
    <location>
        <begin position="194"/>
        <end position="215"/>
    </location>
</feature>
<dbReference type="PANTHER" id="PTHR43848">
    <property type="entry name" value="PUTRESCINE TRANSPORT SYSTEM PERMEASE PROTEIN POTI"/>
    <property type="match status" value="1"/>
</dbReference>
<sequence>MEVQTRGQRIFKFVSMAFLMLVLIALYAPLLVMTSLSFTEDQTSTFPPENLSLISYEKLLHPDRIELFTIAGEPITDYWAPLQLSLLLGALTAVVATVLGLSAAIAFRQQFRGRNSLFFVLLLGMIAPGIVVGLGIRLLATAIDLEPRWYTTGLLVHVGWTLPFSFVIFMIFLNRFDRQIEEAASMLGATALQVFRHVTLPILRPAVLASLLFGFTLSFDELQRSALALGQDVSLPRALVSVTTIRVTPVVYSLGAIIAIASLALVLVYLVVFERDAKKLYAPATAKDDE</sequence>
<feature type="transmembrane region" description="Helical" evidence="8">
    <location>
        <begin position="12"/>
        <end position="32"/>
    </location>
</feature>
<protein>
    <submittedName>
        <fullName evidence="10">Spermidine/putrescine ABC transporter permease</fullName>
    </submittedName>
</protein>
<evidence type="ECO:0000256" key="4">
    <source>
        <dbReference type="ARBA" id="ARBA00022475"/>
    </source>
</evidence>
<evidence type="ECO:0000256" key="3">
    <source>
        <dbReference type="ARBA" id="ARBA00022448"/>
    </source>
</evidence>
<keyword evidence="7 8" id="KW-0472">Membrane</keyword>
<proteinExistence type="inferred from homology"/>
<gene>
    <name evidence="10" type="ORF">GCM10007231_21310</name>
</gene>
<comment type="similarity">
    <text evidence="2">Belongs to the binding-protein-dependent transport system permease family. CysTW subfamily.</text>
</comment>
<evidence type="ECO:0000313" key="11">
    <source>
        <dbReference type="Proteomes" id="UP000630594"/>
    </source>
</evidence>
<reference evidence="11" key="1">
    <citation type="journal article" date="2019" name="Int. J. Syst. Evol. Microbiol.">
        <title>The Global Catalogue of Microorganisms (GCM) 10K type strain sequencing project: providing services to taxonomists for standard genome sequencing and annotation.</title>
        <authorList>
            <consortium name="The Broad Institute Genomics Platform"/>
            <consortium name="The Broad Institute Genome Sequencing Center for Infectious Disease"/>
            <person name="Wu L."/>
            <person name="Ma J."/>
        </authorList>
    </citation>
    <scope>NUCLEOTIDE SEQUENCE [LARGE SCALE GENOMIC DNA]</scope>
    <source>
        <strain evidence="11">CCM 7403</strain>
    </source>
</reference>
<dbReference type="RefSeq" id="WP_188421729.1">
    <property type="nucleotide sequence ID" value="NZ_BMCK01000003.1"/>
</dbReference>
<dbReference type="PANTHER" id="PTHR43848:SF2">
    <property type="entry name" value="PUTRESCINE TRANSPORT SYSTEM PERMEASE PROTEIN POTI"/>
    <property type="match status" value="1"/>
</dbReference>
<feature type="transmembrane region" description="Helical" evidence="8">
    <location>
        <begin position="86"/>
        <end position="107"/>
    </location>
</feature>
<dbReference type="InterPro" id="IPR051789">
    <property type="entry name" value="Bact_Polyamine_Transport"/>
</dbReference>
<feature type="transmembrane region" description="Helical" evidence="8">
    <location>
        <begin position="250"/>
        <end position="272"/>
    </location>
</feature>
<dbReference type="CDD" id="cd06261">
    <property type="entry name" value="TM_PBP2"/>
    <property type="match status" value="1"/>
</dbReference>
<feature type="transmembrane region" description="Helical" evidence="8">
    <location>
        <begin position="119"/>
        <end position="143"/>
    </location>
</feature>
<comment type="caution">
    <text evidence="10">The sequence shown here is derived from an EMBL/GenBank/DDBJ whole genome shotgun (WGS) entry which is preliminary data.</text>
</comment>
<keyword evidence="3 8" id="KW-0813">Transport</keyword>
<dbReference type="PROSITE" id="PS50928">
    <property type="entry name" value="ABC_TM1"/>
    <property type="match status" value="1"/>
</dbReference>
<dbReference type="SUPFAM" id="SSF161098">
    <property type="entry name" value="MetI-like"/>
    <property type="match status" value="1"/>
</dbReference>
<keyword evidence="6 8" id="KW-1133">Transmembrane helix</keyword>
<evidence type="ECO:0000256" key="6">
    <source>
        <dbReference type="ARBA" id="ARBA00022989"/>
    </source>
</evidence>
<dbReference type="EMBL" id="BMCK01000003">
    <property type="protein sequence ID" value="GGD21872.1"/>
    <property type="molecule type" value="Genomic_DNA"/>
</dbReference>
<keyword evidence="11" id="KW-1185">Reference proteome</keyword>
<keyword evidence="4" id="KW-1003">Cell membrane</keyword>
<dbReference type="InterPro" id="IPR035906">
    <property type="entry name" value="MetI-like_sf"/>
</dbReference>
<evidence type="ECO:0000256" key="7">
    <source>
        <dbReference type="ARBA" id="ARBA00023136"/>
    </source>
</evidence>
<dbReference type="Gene3D" id="1.10.3720.10">
    <property type="entry name" value="MetI-like"/>
    <property type="match status" value="1"/>
</dbReference>
<dbReference type="InterPro" id="IPR000515">
    <property type="entry name" value="MetI-like"/>
</dbReference>
<evidence type="ECO:0000256" key="5">
    <source>
        <dbReference type="ARBA" id="ARBA00022692"/>
    </source>
</evidence>
<evidence type="ECO:0000256" key="2">
    <source>
        <dbReference type="ARBA" id="ARBA00007069"/>
    </source>
</evidence>
<comment type="subcellular location">
    <subcellularLocation>
        <location evidence="1 8">Cell membrane</location>
        <topology evidence="1 8">Multi-pass membrane protein</topology>
    </subcellularLocation>
</comment>
<evidence type="ECO:0000259" key="9">
    <source>
        <dbReference type="PROSITE" id="PS50928"/>
    </source>
</evidence>
<feature type="transmembrane region" description="Helical" evidence="8">
    <location>
        <begin position="149"/>
        <end position="173"/>
    </location>
</feature>
<evidence type="ECO:0000256" key="8">
    <source>
        <dbReference type="RuleBase" id="RU363032"/>
    </source>
</evidence>
<keyword evidence="5 8" id="KW-0812">Transmembrane</keyword>
<accession>A0ABQ1QB98</accession>
<feature type="domain" description="ABC transmembrane type-1" evidence="9">
    <location>
        <begin position="82"/>
        <end position="269"/>
    </location>
</feature>
<evidence type="ECO:0000256" key="1">
    <source>
        <dbReference type="ARBA" id="ARBA00004651"/>
    </source>
</evidence>